<protein>
    <recommendedName>
        <fullName evidence="7">Enoyl reductase (ER) domain-containing protein</fullName>
    </recommendedName>
</protein>
<evidence type="ECO:0000313" key="9">
    <source>
        <dbReference type="Proteomes" id="UP000214365"/>
    </source>
</evidence>
<dbReference type="AlphaFoldDB" id="A0A225ACX4"/>
<evidence type="ECO:0000256" key="2">
    <source>
        <dbReference type="ARBA" id="ARBA00008072"/>
    </source>
</evidence>
<evidence type="ECO:0000256" key="3">
    <source>
        <dbReference type="ARBA" id="ARBA00022723"/>
    </source>
</evidence>
<dbReference type="InterPro" id="IPR036291">
    <property type="entry name" value="NAD(P)-bd_dom_sf"/>
</dbReference>
<dbReference type="EMBL" id="LFMY01000008">
    <property type="protein sequence ID" value="OKL59001.1"/>
    <property type="molecule type" value="Genomic_DNA"/>
</dbReference>
<dbReference type="Pfam" id="PF08240">
    <property type="entry name" value="ADH_N"/>
    <property type="match status" value="1"/>
</dbReference>
<dbReference type="CDD" id="cd08297">
    <property type="entry name" value="CAD3"/>
    <property type="match status" value="1"/>
</dbReference>
<evidence type="ECO:0000256" key="5">
    <source>
        <dbReference type="ARBA" id="ARBA00023002"/>
    </source>
</evidence>
<organism evidence="8 9">
    <name type="scientific">Talaromyces atroroseus</name>
    <dbReference type="NCBI Taxonomy" id="1441469"/>
    <lineage>
        <taxon>Eukaryota</taxon>
        <taxon>Fungi</taxon>
        <taxon>Dikarya</taxon>
        <taxon>Ascomycota</taxon>
        <taxon>Pezizomycotina</taxon>
        <taxon>Eurotiomycetes</taxon>
        <taxon>Eurotiomycetidae</taxon>
        <taxon>Eurotiales</taxon>
        <taxon>Trichocomaceae</taxon>
        <taxon>Talaromyces</taxon>
        <taxon>Talaromyces sect. Trachyspermi</taxon>
    </lineage>
</organism>
<dbReference type="PANTHER" id="PTHR42940:SF8">
    <property type="entry name" value="VACUOLAR PROTEIN SORTING-ASSOCIATED PROTEIN 11"/>
    <property type="match status" value="1"/>
</dbReference>
<keyword evidence="5" id="KW-0560">Oxidoreductase</keyword>
<keyword evidence="4" id="KW-0862">Zinc</keyword>
<dbReference type="GO" id="GO:0046872">
    <property type="term" value="F:metal ion binding"/>
    <property type="evidence" value="ECO:0007669"/>
    <property type="project" value="UniProtKB-KW"/>
</dbReference>
<dbReference type="STRING" id="1441469.A0A225ACX4"/>
<dbReference type="InterPro" id="IPR013154">
    <property type="entry name" value="ADH-like_N"/>
</dbReference>
<dbReference type="PANTHER" id="PTHR42940">
    <property type="entry name" value="ALCOHOL DEHYDROGENASE 1-RELATED"/>
    <property type="match status" value="1"/>
</dbReference>
<evidence type="ECO:0000313" key="8">
    <source>
        <dbReference type="EMBL" id="OKL59001.1"/>
    </source>
</evidence>
<accession>A0A225ACX4</accession>
<name>A0A225ACX4_TALAT</name>
<dbReference type="FunFam" id="3.40.50.720:FF:000039">
    <property type="entry name" value="Alcohol dehydrogenase AdhP"/>
    <property type="match status" value="1"/>
</dbReference>
<evidence type="ECO:0000256" key="1">
    <source>
        <dbReference type="ARBA" id="ARBA00001947"/>
    </source>
</evidence>
<keyword evidence="3" id="KW-0479">Metal-binding</keyword>
<dbReference type="InterPro" id="IPR013149">
    <property type="entry name" value="ADH-like_C"/>
</dbReference>
<evidence type="ECO:0000256" key="4">
    <source>
        <dbReference type="ARBA" id="ARBA00022833"/>
    </source>
</evidence>
<feature type="domain" description="Enoyl reductase (ER)" evidence="7">
    <location>
        <begin position="62"/>
        <end position="418"/>
    </location>
</feature>
<dbReference type="SMART" id="SM00829">
    <property type="entry name" value="PKS_ER"/>
    <property type="match status" value="1"/>
</dbReference>
<evidence type="ECO:0000259" key="7">
    <source>
        <dbReference type="SMART" id="SM00829"/>
    </source>
</evidence>
<dbReference type="InterPro" id="IPR011032">
    <property type="entry name" value="GroES-like_sf"/>
</dbReference>
<keyword evidence="6" id="KW-0520">NAD</keyword>
<evidence type="ECO:0000256" key="6">
    <source>
        <dbReference type="ARBA" id="ARBA00023027"/>
    </source>
</evidence>
<keyword evidence="9" id="KW-1185">Reference proteome</keyword>
<dbReference type="GO" id="GO:0005737">
    <property type="term" value="C:cytoplasm"/>
    <property type="evidence" value="ECO:0007669"/>
    <property type="project" value="TreeGrafter"/>
</dbReference>
<reference evidence="8 9" key="1">
    <citation type="submission" date="2015-06" db="EMBL/GenBank/DDBJ databases">
        <title>Talaromyces atroroseus IBT 11181 draft genome.</title>
        <authorList>
            <person name="Rasmussen K.B."/>
            <person name="Rasmussen S."/>
            <person name="Petersen B."/>
            <person name="Sicheritz-Ponten T."/>
            <person name="Mortensen U.H."/>
            <person name="Thrane U."/>
        </authorList>
    </citation>
    <scope>NUCLEOTIDE SEQUENCE [LARGE SCALE GENOMIC DNA]</scope>
    <source>
        <strain evidence="8 9">IBT 11181</strain>
    </source>
</reference>
<sequence length="428" mass="45911">MLSRFVKRLSSRQDLRGWKEISSHKDAAPTAPATATAEYKISRNPMDVTYELPSTMKAQYLDDFNTPYVLRDGVPVPVPTHPYDVLIRVDAASYCHTDFVLASGRMSSVEKPVFPHVGCHEFSGTVVALPPNSVQADFKIGDRVGASCRPYHACGECVECVEESTPDSDPKGSSVLCPLIKSHGIGIPGGWQEYVLVDSRQLALIPPGLTQVEAAPLMCAGVTIFAAIKKTGLKPGQRIGIIGCGGGLGHLGLQYATALGFKVYGVENSDRPLALAKSLNNISGATIVDARMTTAAEAIASIGVEDGRAIPGQFGLDAVIILAESQTAFQYGVDMLKNHGKCVVVSFPPGGFHTSSLDLIFRDITFVGNVSGSIKQLREMTQFSAKHGIKAQMKIFQFEQLNELVETYLSGHGGKLVIDYHLSDNSPS</sequence>
<comment type="caution">
    <text evidence="8">The sequence shown here is derived from an EMBL/GenBank/DDBJ whole genome shotgun (WGS) entry which is preliminary data.</text>
</comment>
<dbReference type="GO" id="GO:0004022">
    <property type="term" value="F:alcohol dehydrogenase (NAD+) activity"/>
    <property type="evidence" value="ECO:0007669"/>
    <property type="project" value="TreeGrafter"/>
</dbReference>
<dbReference type="Proteomes" id="UP000214365">
    <property type="component" value="Unassembled WGS sequence"/>
</dbReference>
<dbReference type="Gene3D" id="3.40.50.720">
    <property type="entry name" value="NAD(P)-binding Rossmann-like Domain"/>
    <property type="match status" value="1"/>
</dbReference>
<dbReference type="SUPFAM" id="SSF51735">
    <property type="entry name" value="NAD(P)-binding Rossmann-fold domains"/>
    <property type="match status" value="1"/>
</dbReference>
<dbReference type="RefSeq" id="XP_020119122.1">
    <property type="nucleotide sequence ID" value="XM_020268312.1"/>
</dbReference>
<proteinExistence type="inferred from homology"/>
<dbReference type="Pfam" id="PF00107">
    <property type="entry name" value="ADH_zinc_N"/>
    <property type="match status" value="1"/>
</dbReference>
<dbReference type="SUPFAM" id="SSF50129">
    <property type="entry name" value="GroES-like"/>
    <property type="match status" value="1"/>
</dbReference>
<dbReference type="GeneID" id="31005218"/>
<dbReference type="Gene3D" id="3.90.180.10">
    <property type="entry name" value="Medium-chain alcohol dehydrogenases, catalytic domain"/>
    <property type="match status" value="1"/>
</dbReference>
<gene>
    <name evidence="8" type="ORF">UA08_05462</name>
</gene>
<comment type="cofactor">
    <cofactor evidence="1">
        <name>Zn(2+)</name>
        <dbReference type="ChEBI" id="CHEBI:29105"/>
    </cofactor>
</comment>
<dbReference type="OrthoDB" id="256333at2759"/>
<dbReference type="InterPro" id="IPR020843">
    <property type="entry name" value="ER"/>
</dbReference>
<comment type="similarity">
    <text evidence="2">Belongs to the zinc-containing alcohol dehydrogenase family.</text>
</comment>